<organism evidence="1 2">
    <name type="scientific">Pleurotus ostreatus (strain PC15)</name>
    <name type="common">Oyster mushroom</name>
    <dbReference type="NCBI Taxonomy" id="1137138"/>
    <lineage>
        <taxon>Eukaryota</taxon>
        <taxon>Fungi</taxon>
        <taxon>Dikarya</taxon>
        <taxon>Basidiomycota</taxon>
        <taxon>Agaricomycotina</taxon>
        <taxon>Agaricomycetes</taxon>
        <taxon>Agaricomycetidae</taxon>
        <taxon>Agaricales</taxon>
        <taxon>Pleurotineae</taxon>
        <taxon>Pleurotaceae</taxon>
        <taxon>Pleurotus</taxon>
    </lineage>
</organism>
<dbReference type="OrthoDB" id="10451440at2759"/>
<dbReference type="EMBL" id="KL198008">
    <property type="protein sequence ID" value="KDQ27910.1"/>
    <property type="molecule type" value="Genomic_DNA"/>
</dbReference>
<protein>
    <submittedName>
        <fullName evidence="1">Uncharacterized protein</fullName>
    </submittedName>
</protein>
<sequence>MAELFFGVWTPKTDALGLTENNASIALDRAIFVHASSQGCMAGLDPNTFFLHVPIYVRRSYERLARSSALSLLITSEDLVQRSGTFRSASLLTRVCTPRVDYWGTNAEDDNETLGIHGFKWQAVSELDSWSGKQESAKDYPSGVRRHEGDSVLSFDNIALARRKASRSLHMPDKVVVLTLLRLDGERLELSKGHAGDNPSFALKLMENEADGSQPG</sequence>
<proteinExistence type="predicted"/>
<dbReference type="InParanoid" id="A0A067NLM9"/>
<evidence type="ECO:0000313" key="2">
    <source>
        <dbReference type="Proteomes" id="UP000027073"/>
    </source>
</evidence>
<evidence type="ECO:0000313" key="1">
    <source>
        <dbReference type="EMBL" id="KDQ27910.1"/>
    </source>
</evidence>
<dbReference type="AlphaFoldDB" id="A0A067NLM9"/>
<accession>A0A067NLM9</accession>
<reference evidence="2" key="1">
    <citation type="journal article" date="2014" name="Proc. Natl. Acad. Sci. U.S.A.">
        <title>Extensive sampling of basidiomycete genomes demonstrates inadequacy of the white-rot/brown-rot paradigm for wood decay fungi.</title>
        <authorList>
            <person name="Riley R."/>
            <person name="Salamov A.A."/>
            <person name="Brown D.W."/>
            <person name="Nagy L.G."/>
            <person name="Floudas D."/>
            <person name="Held B.W."/>
            <person name="Levasseur A."/>
            <person name="Lombard V."/>
            <person name="Morin E."/>
            <person name="Otillar R."/>
            <person name="Lindquist E.A."/>
            <person name="Sun H."/>
            <person name="LaButti K.M."/>
            <person name="Schmutz J."/>
            <person name="Jabbour D."/>
            <person name="Luo H."/>
            <person name="Baker S.E."/>
            <person name="Pisabarro A.G."/>
            <person name="Walton J.D."/>
            <person name="Blanchette R.A."/>
            <person name="Henrissat B."/>
            <person name="Martin F."/>
            <person name="Cullen D."/>
            <person name="Hibbett D.S."/>
            <person name="Grigoriev I.V."/>
        </authorList>
    </citation>
    <scope>NUCLEOTIDE SEQUENCE [LARGE SCALE GENOMIC DNA]</scope>
    <source>
        <strain evidence="2">PC15</strain>
    </source>
</reference>
<dbReference type="HOGENOM" id="CLU_1278075_0_0_1"/>
<dbReference type="VEuPathDB" id="FungiDB:PLEOSDRAFT_1104583"/>
<gene>
    <name evidence="1" type="ORF">PLEOSDRAFT_1104583</name>
</gene>
<name>A0A067NLM9_PLEO1</name>
<dbReference type="Proteomes" id="UP000027073">
    <property type="component" value="Unassembled WGS sequence"/>
</dbReference>